<dbReference type="EMBL" id="LT838272">
    <property type="protein sequence ID" value="SMB97159.1"/>
    <property type="molecule type" value="Genomic_DNA"/>
</dbReference>
<dbReference type="Proteomes" id="UP000192569">
    <property type="component" value="Chromosome I"/>
</dbReference>
<evidence type="ECO:0000313" key="2">
    <source>
        <dbReference type="EMBL" id="SMB97159.1"/>
    </source>
</evidence>
<keyword evidence="3" id="KW-1185">Reference proteome</keyword>
<feature type="compositionally biased region" description="Basic and acidic residues" evidence="1">
    <location>
        <begin position="72"/>
        <end position="82"/>
    </location>
</feature>
<accession>A0A1W1VUX3</accession>
<organism evidence="2 3">
    <name type="scientific">Thermanaeromonas toyohensis ToBE</name>
    <dbReference type="NCBI Taxonomy" id="698762"/>
    <lineage>
        <taxon>Bacteria</taxon>
        <taxon>Bacillati</taxon>
        <taxon>Bacillota</taxon>
        <taxon>Clostridia</taxon>
        <taxon>Neomoorellales</taxon>
        <taxon>Neomoorellaceae</taxon>
        <taxon>Thermanaeromonas</taxon>
    </lineage>
</organism>
<dbReference type="RefSeq" id="WP_084665374.1">
    <property type="nucleotide sequence ID" value="NZ_LT838272.1"/>
</dbReference>
<evidence type="ECO:0000313" key="3">
    <source>
        <dbReference type="Proteomes" id="UP000192569"/>
    </source>
</evidence>
<sequence>MNCSGSGYIKKEGKDHVVYVRNYGEITVENKFPRNAPDAEERLEAFRRLAAQMLWEQTGGTSDARSSSLPGEHQETGESRRG</sequence>
<name>A0A1W1VUX3_9FIRM</name>
<dbReference type="AlphaFoldDB" id="A0A1W1VUX3"/>
<protein>
    <submittedName>
        <fullName evidence="2">Uncharacterized protein</fullName>
    </submittedName>
</protein>
<feature type="region of interest" description="Disordered" evidence="1">
    <location>
        <begin position="54"/>
        <end position="82"/>
    </location>
</feature>
<feature type="compositionally biased region" description="Polar residues" evidence="1">
    <location>
        <begin position="58"/>
        <end position="69"/>
    </location>
</feature>
<reference evidence="2 3" key="1">
    <citation type="submission" date="2017-04" db="EMBL/GenBank/DDBJ databases">
        <authorList>
            <person name="Afonso C.L."/>
            <person name="Miller P.J."/>
            <person name="Scott M.A."/>
            <person name="Spackman E."/>
            <person name="Goraichik I."/>
            <person name="Dimitrov K.M."/>
            <person name="Suarez D.L."/>
            <person name="Swayne D.E."/>
        </authorList>
    </citation>
    <scope>NUCLEOTIDE SEQUENCE [LARGE SCALE GENOMIC DNA]</scope>
    <source>
        <strain evidence="2 3">ToBE</strain>
    </source>
</reference>
<evidence type="ECO:0000256" key="1">
    <source>
        <dbReference type="SAM" id="MobiDB-lite"/>
    </source>
</evidence>
<gene>
    <name evidence="2" type="ORF">SAMN00808754_1772</name>
</gene>
<proteinExistence type="predicted"/>